<dbReference type="InterPro" id="IPR029058">
    <property type="entry name" value="AB_hydrolase_fold"/>
</dbReference>
<dbReference type="PANTHER" id="PTHR11731:SF193">
    <property type="entry name" value="DIPEPTIDYL PEPTIDASE 9"/>
    <property type="match status" value="1"/>
</dbReference>
<dbReference type="EMBL" id="OENE01000015">
    <property type="protein sequence ID" value="SOU88892.1"/>
    <property type="molecule type" value="Genomic_DNA"/>
</dbReference>
<protein>
    <submittedName>
        <fullName evidence="4">Peptidase S9</fullName>
    </submittedName>
</protein>
<dbReference type="Proteomes" id="UP000490060">
    <property type="component" value="Unassembled WGS sequence"/>
</dbReference>
<evidence type="ECO:0000259" key="3">
    <source>
        <dbReference type="Pfam" id="PF00930"/>
    </source>
</evidence>
<dbReference type="InterPro" id="IPR050278">
    <property type="entry name" value="Serine_Prot_S9B/DPPIV"/>
</dbReference>
<dbReference type="Pfam" id="PF00326">
    <property type="entry name" value="Peptidase_S9"/>
    <property type="match status" value="1"/>
</dbReference>
<dbReference type="Gene3D" id="3.40.50.1820">
    <property type="entry name" value="alpha/beta hydrolase"/>
    <property type="match status" value="1"/>
</dbReference>
<dbReference type="Pfam" id="PF00930">
    <property type="entry name" value="DPPIV_N"/>
    <property type="match status" value="1"/>
</dbReference>
<evidence type="ECO:0000256" key="1">
    <source>
        <dbReference type="ARBA" id="ARBA00023180"/>
    </source>
</evidence>
<dbReference type="GO" id="GO:0006508">
    <property type="term" value="P:proteolysis"/>
    <property type="evidence" value="ECO:0007669"/>
    <property type="project" value="InterPro"/>
</dbReference>
<gene>
    <name evidence="4" type="ORF">TNO010_220337</name>
</gene>
<organism evidence="4 5">
    <name type="scientific">Tenacibaculum finnmarkense genomovar ulcerans</name>
    <dbReference type="NCBI Taxonomy" id="2781388"/>
    <lineage>
        <taxon>Bacteria</taxon>
        <taxon>Pseudomonadati</taxon>
        <taxon>Bacteroidota</taxon>
        <taxon>Flavobacteriia</taxon>
        <taxon>Flavobacteriales</taxon>
        <taxon>Flavobacteriaceae</taxon>
        <taxon>Tenacibaculum</taxon>
        <taxon>Tenacibaculum finnmarkense</taxon>
    </lineage>
</organism>
<evidence type="ECO:0000313" key="5">
    <source>
        <dbReference type="Proteomes" id="UP000490060"/>
    </source>
</evidence>
<feature type="domain" description="Dipeptidylpeptidase IV N-terminal" evidence="3">
    <location>
        <begin position="131"/>
        <end position="467"/>
    </location>
</feature>
<dbReference type="GO" id="GO:0008239">
    <property type="term" value="F:dipeptidyl-peptidase activity"/>
    <property type="evidence" value="ECO:0007669"/>
    <property type="project" value="TreeGrafter"/>
</dbReference>
<dbReference type="SUPFAM" id="SSF53474">
    <property type="entry name" value="alpha/beta-Hydrolases"/>
    <property type="match status" value="1"/>
</dbReference>
<dbReference type="FunFam" id="3.40.50.1820:FF:000003">
    <property type="entry name" value="Dipeptidyl peptidase 4"/>
    <property type="match status" value="1"/>
</dbReference>
<evidence type="ECO:0000313" key="4">
    <source>
        <dbReference type="EMBL" id="SOU88892.1"/>
    </source>
</evidence>
<dbReference type="GO" id="GO:0008236">
    <property type="term" value="F:serine-type peptidase activity"/>
    <property type="evidence" value="ECO:0007669"/>
    <property type="project" value="InterPro"/>
</dbReference>
<dbReference type="PANTHER" id="PTHR11731">
    <property type="entry name" value="PROTEASE FAMILY S9B,C DIPEPTIDYL-PEPTIDASE IV-RELATED"/>
    <property type="match status" value="1"/>
</dbReference>
<accession>A0A2I2M8N6</accession>
<keyword evidence="1" id="KW-0325">Glycoprotein</keyword>
<reference evidence="4 5" key="1">
    <citation type="submission" date="2017-11" db="EMBL/GenBank/DDBJ databases">
        <authorList>
            <person name="Duchaud E."/>
        </authorList>
    </citation>
    <scope>NUCLEOTIDE SEQUENCE [LARGE SCALE GENOMIC DNA]</scope>
    <source>
        <strain evidence="4 5">TNO010</strain>
    </source>
</reference>
<sequence>MNPIKIGCLFSIYDFFDTFFADFSVNLANFSDKQQSNMKKILLLFIGLSTLLQAQKKDISLEDIWRKGTFRADYMNSLNSMNDDFYSLLNTENGNSTVDKYSYKTLEKVETIVNGANLNGLKRFDSYSFNSDETKLILGTNFKPIFRHSFLGTFYMYDIASKTLKLIGEDIQRPTFSPDSKRVAYAKNNNLFIRDFSNNTLVQVTNDGEKNKIINGITDWVYEEEFAFVRAFDWSANGNHLAFLRFDESAVKTFSMDVYGKEKYPTQHVFKYPKAGEDNAKVTLHIYTLSTNGTAKMIFGDYEYIPRINWTKDDNILAVRTLNRHQNDLKMYFINAKTYNTSLILNEKDAAYVAVNDDLTFLDDNSFIWSSEKDGYNHMYHYNKKGKLINQVTKGNWEVTNYYGFNADKKTIYYQSVENGSINRGVYSVSLSGENKKILSNPSGTNNASFSKNMKYFINTFSDATTPRVYSLRNDAGKVLKTIKDNAALKQIVSTYNLSKKEFSTINVNGNDLNMYTIKPANFDANKKYPVLMYQYSGPGSQSVKNSWNNSNDYWHQMLAQSGYIVVCVDGRGTGFKGRDFKKVTYLNLVKYETEDQIAVAKKLANLPYVDEKRVGIWGWSFGGHMSTNCILKGNDVFSTAIAVAPVTTWRFYDSIYTERYMRTPEENPTGYDANSPLNYPELLKGKYLLIHGTGDDNVHVQNAYRMAEALIQANKQFEWGMYPDKDHGIYGGNTRLHLYTKMTNFIKNNL</sequence>
<dbReference type="InterPro" id="IPR002469">
    <property type="entry name" value="Peptidase_S9B_N"/>
</dbReference>
<evidence type="ECO:0000259" key="2">
    <source>
        <dbReference type="Pfam" id="PF00326"/>
    </source>
</evidence>
<proteinExistence type="predicted"/>
<dbReference type="AlphaFoldDB" id="A0A2I2M8N6"/>
<feature type="domain" description="Peptidase S9 prolyl oligopeptidase catalytic" evidence="2">
    <location>
        <begin position="556"/>
        <end position="751"/>
    </location>
</feature>
<dbReference type="InterPro" id="IPR001375">
    <property type="entry name" value="Peptidase_S9_cat"/>
</dbReference>
<dbReference type="Gene3D" id="2.140.10.30">
    <property type="entry name" value="Dipeptidylpeptidase IV, N-terminal domain"/>
    <property type="match status" value="1"/>
</dbReference>
<dbReference type="SUPFAM" id="SSF82171">
    <property type="entry name" value="DPP6 N-terminal domain-like"/>
    <property type="match status" value="1"/>
</dbReference>
<name>A0A2I2M8N6_9FLAO</name>